<organism evidence="1 2">
    <name type="scientific">Blastomyces gilchristii (strain SLH14081)</name>
    <name type="common">Blastomyces dermatitidis</name>
    <dbReference type="NCBI Taxonomy" id="559298"/>
    <lineage>
        <taxon>Eukaryota</taxon>
        <taxon>Fungi</taxon>
        <taxon>Dikarya</taxon>
        <taxon>Ascomycota</taxon>
        <taxon>Pezizomycotina</taxon>
        <taxon>Eurotiomycetes</taxon>
        <taxon>Eurotiomycetidae</taxon>
        <taxon>Onygenales</taxon>
        <taxon>Ajellomycetaceae</taxon>
        <taxon>Blastomyces</taxon>
    </lineage>
</organism>
<dbReference type="GeneID" id="8507017"/>
<accession>A0A179UAK7</accession>
<dbReference type="AlphaFoldDB" id="A0A179UAK7"/>
<dbReference type="Proteomes" id="UP000002038">
    <property type="component" value="Unassembled WGS sequence"/>
</dbReference>
<name>A0A179UAK7_BLAGS</name>
<sequence length="100" mass="11264">MPGPEKLEKEKGTVPGRFETCAMTNLHFFYSSNPEGTLGSGRDSFGRGSFQEPYQLQTIRMLFIHSSDRSQEPNVPNPIFIGAHYRVDLVQREIIEGASM</sequence>
<dbReference type="RefSeq" id="XP_002628595.1">
    <property type="nucleotide sequence ID" value="XM_002628549.1"/>
</dbReference>
<keyword evidence="2" id="KW-1185">Reference proteome</keyword>
<reference evidence="2" key="1">
    <citation type="journal article" date="2015" name="PLoS Genet.">
        <title>The dynamic genome and transcriptome of the human fungal pathogen Blastomyces and close relative Emmonsia.</title>
        <authorList>
            <person name="Munoz J.F."/>
            <person name="Gauthier G.M."/>
            <person name="Desjardins C.A."/>
            <person name="Gallo J.E."/>
            <person name="Holder J."/>
            <person name="Sullivan T.D."/>
            <person name="Marty A.J."/>
            <person name="Carmen J.C."/>
            <person name="Chen Z."/>
            <person name="Ding L."/>
            <person name="Gujja S."/>
            <person name="Magrini V."/>
            <person name="Misas E."/>
            <person name="Mitreva M."/>
            <person name="Priest M."/>
            <person name="Saif S."/>
            <person name="Whiston E.A."/>
            <person name="Young S."/>
            <person name="Zeng Q."/>
            <person name="Goldman W.E."/>
            <person name="Mardis E.R."/>
            <person name="Taylor J.W."/>
            <person name="McEwen J.G."/>
            <person name="Clay O.K."/>
            <person name="Klein B.S."/>
            <person name="Cuomo C.A."/>
        </authorList>
    </citation>
    <scope>NUCLEOTIDE SEQUENCE [LARGE SCALE GENOMIC DNA]</scope>
    <source>
        <strain evidence="2">SLH14081</strain>
    </source>
</reference>
<protein>
    <submittedName>
        <fullName evidence="1">Uncharacterized protein</fullName>
    </submittedName>
</protein>
<dbReference type="EMBL" id="GG657449">
    <property type="protein sequence ID" value="OAT05055.1"/>
    <property type="molecule type" value="Genomic_DNA"/>
</dbReference>
<gene>
    <name evidence="1" type="ORF">BDBG_01503</name>
</gene>
<evidence type="ECO:0000313" key="2">
    <source>
        <dbReference type="Proteomes" id="UP000002038"/>
    </source>
</evidence>
<dbReference type="VEuPathDB" id="FungiDB:BDBG_01503"/>
<dbReference type="KEGG" id="bgh:BDBG_01503"/>
<proteinExistence type="predicted"/>
<evidence type="ECO:0000313" key="1">
    <source>
        <dbReference type="EMBL" id="OAT05055.1"/>
    </source>
</evidence>